<feature type="compositionally biased region" description="Polar residues" evidence="1">
    <location>
        <begin position="1"/>
        <end position="11"/>
    </location>
</feature>
<protein>
    <submittedName>
        <fullName evidence="2">Uncharacterized protein</fullName>
    </submittedName>
</protein>
<feature type="region of interest" description="Disordered" evidence="1">
    <location>
        <begin position="1"/>
        <end position="29"/>
    </location>
</feature>
<organism evidence="2">
    <name type="scientific">Cacopsylla melanoneura</name>
    <dbReference type="NCBI Taxonomy" id="428564"/>
    <lineage>
        <taxon>Eukaryota</taxon>
        <taxon>Metazoa</taxon>
        <taxon>Ecdysozoa</taxon>
        <taxon>Arthropoda</taxon>
        <taxon>Hexapoda</taxon>
        <taxon>Insecta</taxon>
        <taxon>Pterygota</taxon>
        <taxon>Neoptera</taxon>
        <taxon>Paraneoptera</taxon>
        <taxon>Hemiptera</taxon>
        <taxon>Sternorrhyncha</taxon>
        <taxon>Psylloidea</taxon>
        <taxon>Psyllidae</taxon>
        <taxon>Psyllinae</taxon>
        <taxon>Cacopsylla</taxon>
    </lineage>
</organism>
<name>A0A8D9E5D7_9HEMI</name>
<evidence type="ECO:0000256" key="1">
    <source>
        <dbReference type="SAM" id="MobiDB-lite"/>
    </source>
</evidence>
<evidence type="ECO:0000313" key="2">
    <source>
        <dbReference type="EMBL" id="CAG6741373.1"/>
    </source>
</evidence>
<sequence length="124" mass="14488">MPYKLQHNTWVHNEKSREEQSYSSASCKGKFEGKRAPGLARTKKNILQSGWLANLIEPGLEKNINTTRYLLITVPDNEIIIARMIANFRSGQRHPKKKIQKKFYKLHNYVSTKLQIPITYIIYL</sequence>
<reference evidence="2" key="1">
    <citation type="submission" date="2021-05" db="EMBL/GenBank/DDBJ databases">
        <authorList>
            <person name="Alioto T."/>
            <person name="Alioto T."/>
            <person name="Gomez Garrido J."/>
        </authorList>
    </citation>
    <scope>NUCLEOTIDE SEQUENCE</scope>
</reference>
<dbReference type="EMBL" id="HBUF01425852">
    <property type="protein sequence ID" value="CAG6741373.1"/>
    <property type="molecule type" value="Transcribed_RNA"/>
</dbReference>
<accession>A0A8D9E5D7</accession>
<dbReference type="AlphaFoldDB" id="A0A8D9E5D7"/>
<proteinExistence type="predicted"/>